<evidence type="ECO:0000313" key="8">
    <source>
        <dbReference type="Proteomes" id="UP000772434"/>
    </source>
</evidence>
<feature type="non-terminal residue" evidence="7">
    <location>
        <position position="162"/>
    </location>
</feature>
<dbReference type="InterPro" id="IPR007277">
    <property type="entry name" value="Svp26/Tex261"/>
</dbReference>
<reference evidence="7" key="1">
    <citation type="submission" date="2020-11" db="EMBL/GenBank/DDBJ databases">
        <authorList>
            <consortium name="DOE Joint Genome Institute"/>
            <person name="Ahrendt S."/>
            <person name="Riley R."/>
            <person name="Andreopoulos W."/>
            <person name="Labutti K."/>
            <person name="Pangilinan J."/>
            <person name="Ruiz-Duenas F.J."/>
            <person name="Barrasa J.M."/>
            <person name="Sanchez-Garcia M."/>
            <person name="Camarero S."/>
            <person name="Miyauchi S."/>
            <person name="Serrano A."/>
            <person name="Linde D."/>
            <person name="Babiker R."/>
            <person name="Drula E."/>
            <person name="Ayuso-Fernandez I."/>
            <person name="Pacheco R."/>
            <person name="Padilla G."/>
            <person name="Ferreira P."/>
            <person name="Barriuso J."/>
            <person name="Kellner H."/>
            <person name="Castanera R."/>
            <person name="Alfaro M."/>
            <person name="Ramirez L."/>
            <person name="Pisabarro A.G."/>
            <person name="Kuo A."/>
            <person name="Tritt A."/>
            <person name="Lipzen A."/>
            <person name="He G."/>
            <person name="Yan M."/>
            <person name="Ng V."/>
            <person name="Cullen D."/>
            <person name="Martin F."/>
            <person name="Rosso M.-N."/>
            <person name="Henrissat B."/>
            <person name="Hibbett D."/>
            <person name="Martinez A.T."/>
            <person name="Grigoriev I.V."/>
        </authorList>
    </citation>
    <scope>NUCLEOTIDE SEQUENCE</scope>
    <source>
        <strain evidence="7">AH 40177</strain>
    </source>
</reference>
<evidence type="ECO:0000256" key="6">
    <source>
        <dbReference type="SAM" id="Phobius"/>
    </source>
</evidence>
<proteinExistence type="inferred from homology"/>
<dbReference type="GO" id="GO:0006888">
    <property type="term" value="P:endoplasmic reticulum to Golgi vesicle-mediated transport"/>
    <property type="evidence" value="ECO:0007669"/>
    <property type="project" value="InterPro"/>
</dbReference>
<keyword evidence="5 6" id="KW-0472">Membrane</keyword>
<protein>
    <submittedName>
        <fullName evidence="7">Transmembrane adaptor Erv26</fullName>
    </submittedName>
</protein>
<comment type="similarity">
    <text evidence="2">Belongs to the SVP26 family.</text>
</comment>
<dbReference type="GO" id="GO:0030134">
    <property type="term" value="C:COPII-coated ER to Golgi transport vesicle"/>
    <property type="evidence" value="ECO:0007669"/>
    <property type="project" value="TreeGrafter"/>
</dbReference>
<keyword evidence="8" id="KW-1185">Reference proteome</keyword>
<dbReference type="GO" id="GO:0097020">
    <property type="term" value="F:COPII receptor activity"/>
    <property type="evidence" value="ECO:0007669"/>
    <property type="project" value="InterPro"/>
</dbReference>
<gene>
    <name evidence="7" type="ORF">BDP27DRAFT_1209660</name>
</gene>
<comment type="caution">
    <text evidence="7">The sequence shown here is derived from an EMBL/GenBank/DDBJ whole genome shotgun (WGS) entry which is preliminary data.</text>
</comment>
<evidence type="ECO:0000313" key="7">
    <source>
        <dbReference type="EMBL" id="KAF9076919.1"/>
    </source>
</evidence>
<sequence>ASGLLYIAELIEEHSRLAKTIGQRGVYAVIILHIIFYFTESLPFKQTLFSIFCHIVYLQTFSPSWPMISLTSITFIASVGLVFADHFLWFFYFTRLTQDARHQRYYKGRAAITAPSFTEVATFFGACVWLIPLFIFLSLSANDHAIPLTSGAFDLPVSWFVY</sequence>
<dbReference type="PANTHER" id="PTHR13144:SF0">
    <property type="entry name" value="PROTEIN TEX261"/>
    <property type="match status" value="1"/>
</dbReference>
<organism evidence="7 8">
    <name type="scientific">Rhodocollybia butyracea</name>
    <dbReference type="NCBI Taxonomy" id="206335"/>
    <lineage>
        <taxon>Eukaryota</taxon>
        <taxon>Fungi</taxon>
        <taxon>Dikarya</taxon>
        <taxon>Basidiomycota</taxon>
        <taxon>Agaricomycotina</taxon>
        <taxon>Agaricomycetes</taxon>
        <taxon>Agaricomycetidae</taxon>
        <taxon>Agaricales</taxon>
        <taxon>Marasmiineae</taxon>
        <taxon>Omphalotaceae</taxon>
        <taxon>Rhodocollybia</taxon>
    </lineage>
</organism>
<evidence type="ECO:0000256" key="1">
    <source>
        <dbReference type="ARBA" id="ARBA00004141"/>
    </source>
</evidence>
<evidence type="ECO:0000256" key="2">
    <source>
        <dbReference type="ARBA" id="ARBA00008096"/>
    </source>
</evidence>
<dbReference type="EMBL" id="JADNRY010000005">
    <property type="protein sequence ID" value="KAF9076919.1"/>
    <property type="molecule type" value="Genomic_DNA"/>
</dbReference>
<feature type="transmembrane region" description="Helical" evidence="6">
    <location>
        <begin position="114"/>
        <end position="139"/>
    </location>
</feature>
<keyword evidence="4 6" id="KW-1133">Transmembrane helix</keyword>
<dbReference type="OrthoDB" id="28257at2759"/>
<feature type="transmembrane region" description="Helical" evidence="6">
    <location>
        <begin position="21"/>
        <end position="39"/>
    </location>
</feature>
<evidence type="ECO:0000256" key="3">
    <source>
        <dbReference type="ARBA" id="ARBA00022692"/>
    </source>
</evidence>
<accession>A0A9P5Q230</accession>
<dbReference type="GO" id="GO:0000139">
    <property type="term" value="C:Golgi membrane"/>
    <property type="evidence" value="ECO:0007669"/>
    <property type="project" value="TreeGrafter"/>
</dbReference>
<keyword evidence="3 6" id="KW-0812">Transmembrane</keyword>
<dbReference type="GO" id="GO:0005789">
    <property type="term" value="C:endoplasmic reticulum membrane"/>
    <property type="evidence" value="ECO:0007669"/>
    <property type="project" value="TreeGrafter"/>
</dbReference>
<evidence type="ECO:0000256" key="4">
    <source>
        <dbReference type="ARBA" id="ARBA00022989"/>
    </source>
</evidence>
<dbReference type="Proteomes" id="UP000772434">
    <property type="component" value="Unassembled WGS sequence"/>
</dbReference>
<feature type="transmembrane region" description="Helical" evidence="6">
    <location>
        <begin position="67"/>
        <end position="93"/>
    </location>
</feature>
<dbReference type="Pfam" id="PF04148">
    <property type="entry name" value="Erv26"/>
    <property type="match status" value="1"/>
</dbReference>
<evidence type="ECO:0000256" key="5">
    <source>
        <dbReference type="ARBA" id="ARBA00023136"/>
    </source>
</evidence>
<dbReference type="AlphaFoldDB" id="A0A9P5Q230"/>
<dbReference type="PANTHER" id="PTHR13144">
    <property type="entry name" value="TEX261 PROTEIN"/>
    <property type="match status" value="1"/>
</dbReference>
<name>A0A9P5Q230_9AGAR</name>
<comment type="subcellular location">
    <subcellularLocation>
        <location evidence="1">Membrane</location>
        <topology evidence="1">Multi-pass membrane protein</topology>
    </subcellularLocation>
</comment>